<feature type="chain" id="PRO_5044644759" evidence="1">
    <location>
        <begin position="23"/>
        <end position="106"/>
    </location>
</feature>
<feature type="signal peptide" evidence="1">
    <location>
        <begin position="1"/>
        <end position="22"/>
    </location>
</feature>
<gene>
    <name evidence="2" type="ORF">HLB16_14630</name>
    <name evidence="3" type="ORF">NDR89_17235</name>
</gene>
<organism evidence="2 4">
    <name type="scientific">Cupriavidus gilardii</name>
    <dbReference type="NCBI Taxonomy" id="82541"/>
    <lineage>
        <taxon>Bacteria</taxon>
        <taxon>Pseudomonadati</taxon>
        <taxon>Pseudomonadota</taxon>
        <taxon>Betaproteobacteria</taxon>
        <taxon>Burkholderiales</taxon>
        <taxon>Burkholderiaceae</taxon>
        <taxon>Cupriavidus</taxon>
    </lineage>
</organism>
<dbReference type="GeneID" id="70690280"/>
<accession>A0A6N1BKK6</accession>
<proteinExistence type="predicted"/>
<name>A0A6N1BKK6_9BURK</name>
<evidence type="ECO:0000313" key="3">
    <source>
        <dbReference type="EMBL" id="USE81427.1"/>
    </source>
</evidence>
<keyword evidence="5" id="KW-1185">Reference proteome</keyword>
<reference evidence="2 4" key="1">
    <citation type="submission" date="2020-05" db="EMBL/GenBank/DDBJ databases">
        <title>MicrobeNet Type strains.</title>
        <authorList>
            <person name="Nicholson A.C."/>
        </authorList>
    </citation>
    <scope>NUCLEOTIDE SEQUENCE [LARGE SCALE GENOMIC DNA]</scope>
    <source>
        <strain evidence="2 4">ATCC 700815</strain>
    </source>
</reference>
<protein>
    <submittedName>
        <fullName evidence="3">PXPV repeat protein</fullName>
    </submittedName>
</protein>
<dbReference type="Proteomes" id="UP000542973">
    <property type="component" value="Unassembled WGS sequence"/>
</dbReference>
<evidence type="ECO:0000256" key="1">
    <source>
        <dbReference type="SAM" id="SignalP"/>
    </source>
</evidence>
<dbReference type="EMBL" id="JABEMD010000023">
    <property type="protein sequence ID" value="NNH12108.1"/>
    <property type="molecule type" value="Genomic_DNA"/>
</dbReference>
<dbReference type="EMBL" id="CP098736">
    <property type="protein sequence ID" value="USE81427.1"/>
    <property type="molecule type" value="Genomic_DNA"/>
</dbReference>
<evidence type="ECO:0000313" key="2">
    <source>
        <dbReference type="EMBL" id="NNH12108.1"/>
    </source>
</evidence>
<dbReference type="AlphaFoldDB" id="A0A6N1BKK6"/>
<evidence type="ECO:0000313" key="4">
    <source>
        <dbReference type="Proteomes" id="UP000542973"/>
    </source>
</evidence>
<dbReference type="Proteomes" id="UP001056648">
    <property type="component" value="Chromosome 2"/>
</dbReference>
<sequence>MTATATSLCLAALLALPLAAQADPWKDESGHGKWRGHHHGGDYKEEYWDGNCKVERKFKGNGDYKEERKCKGPRYGYYGPAPVYVEPAPVYVPPGVTVHGTVTFPR</sequence>
<evidence type="ECO:0000313" key="5">
    <source>
        <dbReference type="Proteomes" id="UP001056648"/>
    </source>
</evidence>
<keyword evidence="1" id="KW-0732">Signal</keyword>
<reference evidence="3" key="2">
    <citation type="submission" date="2022-06" db="EMBL/GenBank/DDBJ databases">
        <title>Complete genome sequence and characterization of Cupriavidus gilardii QJ1 isolated from contaminating cells.</title>
        <authorList>
            <person name="Qi J."/>
        </authorList>
    </citation>
    <scope>NUCLEOTIDE SEQUENCE</scope>
    <source>
        <strain evidence="3">QJ1</strain>
    </source>
</reference>
<dbReference type="RefSeq" id="WP_053821931.1">
    <property type="nucleotide sequence ID" value="NZ_BAAAEB010000003.1"/>
</dbReference>